<dbReference type="eggNOG" id="ENOG502S0A5">
    <property type="taxonomic scope" value="Eukaryota"/>
</dbReference>
<keyword evidence="3" id="KW-0963">Cytoplasm</keyword>
<gene>
    <name evidence="9" type="ORF">KLLA0_C17204g</name>
</gene>
<dbReference type="FunCoup" id="Q6CSX0">
    <property type="interactions" value="147"/>
</dbReference>
<comment type="subcellular location">
    <subcellularLocation>
        <location evidence="2">Cytoplasm</location>
    </subcellularLocation>
    <subcellularLocation>
        <location evidence="1">Endomembrane system</location>
        <topology evidence="1">Peripheral membrane protein</topology>
    </subcellularLocation>
</comment>
<dbReference type="InterPro" id="IPR000237">
    <property type="entry name" value="GRIP_dom"/>
</dbReference>
<accession>Q6CSX0</accession>
<dbReference type="PROSITE" id="PS50913">
    <property type="entry name" value="GRIP"/>
    <property type="match status" value="1"/>
</dbReference>
<feature type="compositionally biased region" description="Low complexity" evidence="7">
    <location>
        <begin position="184"/>
        <end position="211"/>
    </location>
</feature>
<dbReference type="PANTHER" id="PTHR23157:SF25">
    <property type="entry name" value="GRIP AND COILED-COIL DOMAIN-CONTAINING PROTEIN 1"/>
    <property type="match status" value="1"/>
</dbReference>
<feature type="domain" description="GRIP" evidence="8">
    <location>
        <begin position="718"/>
        <end position="766"/>
    </location>
</feature>
<dbReference type="Proteomes" id="UP000000598">
    <property type="component" value="Chromosome C"/>
</dbReference>
<feature type="coiled-coil region" evidence="6">
    <location>
        <begin position="109"/>
        <end position="172"/>
    </location>
</feature>
<feature type="region of interest" description="Disordered" evidence="7">
    <location>
        <begin position="682"/>
        <end position="715"/>
    </location>
</feature>
<evidence type="ECO:0000256" key="6">
    <source>
        <dbReference type="SAM" id="Coils"/>
    </source>
</evidence>
<evidence type="ECO:0000313" key="10">
    <source>
        <dbReference type="Proteomes" id="UP000000598"/>
    </source>
</evidence>
<dbReference type="SMART" id="SM00755">
    <property type="entry name" value="Grip"/>
    <property type="match status" value="1"/>
</dbReference>
<dbReference type="GO" id="GO:0005794">
    <property type="term" value="C:Golgi apparatus"/>
    <property type="evidence" value="ECO:0007669"/>
    <property type="project" value="TreeGrafter"/>
</dbReference>
<dbReference type="STRING" id="284590.Q6CSX0"/>
<evidence type="ECO:0000256" key="3">
    <source>
        <dbReference type="ARBA" id="ARBA00022490"/>
    </source>
</evidence>
<keyword evidence="5" id="KW-0472">Membrane</keyword>
<evidence type="ECO:0000256" key="2">
    <source>
        <dbReference type="ARBA" id="ARBA00004496"/>
    </source>
</evidence>
<dbReference type="AlphaFoldDB" id="Q6CSX0"/>
<keyword evidence="10" id="KW-1185">Reference proteome</keyword>
<dbReference type="HOGENOM" id="CLU_006987_0_0_1"/>
<dbReference type="PaxDb" id="284590-Q6CSX0"/>
<dbReference type="KEGG" id="kla:KLLA0_C17204g"/>
<feature type="coiled-coil region" evidence="6">
    <location>
        <begin position="265"/>
        <end position="681"/>
    </location>
</feature>
<evidence type="ECO:0000256" key="7">
    <source>
        <dbReference type="SAM" id="MobiDB-lite"/>
    </source>
</evidence>
<dbReference type="InParanoid" id="Q6CSX0"/>
<organism evidence="9 10">
    <name type="scientific">Kluyveromyces lactis (strain ATCC 8585 / CBS 2359 / DSM 70799 / NBRC 1267 / NRRL Y-1140 / WM37)</name>
    <name type="common">Yeast</name>
    <name type="synonym">Candida sphaerica</name>
    <dbReference type="NCBI Taxonomy" id="284590"/>
    <lineage>
        <taxon>Eukaryota</taxon>
        <taxon>Fungi</taxon>
        <taxon>Dikarya</taxon>
        <taxon>Ascomycota</taxon>
        <taxon>Saccharomycotina</taxon>
        <taxon>Saccharomycetes</taxon>
        <taxon>Saccharomycetales</taxon>
        <taxon>Saccharomycetaceae</taxon>
        <taxon>Kluyveromyces</taxon>
    </lineage>
</organism>
<reference evidence="9 10" key="1">
    <citation type="journal article" date="2004" name="Nature">
        <title>Genome evolution in yeasts.</title>
        <authorList>
            <consortium name="Genolevures"/>
            <person name="Dujon B."/>
            <person name="Sherman D."/>
            <person name="Fischer G."/>
            <person name="Durrens P."/>
            <person name="Casaregola S."/>
            <person name="Lafontaine I."/>
            <person name="de Montigny J."/>
            <person name="Marck C."/>
            <person name="Neuveglise C."/>
            <person name="Talla E."/>
            <person name="Goffard N."/>
            <person name="Frangeul L."/>
            <person name="Aigle M."/>
            <person name="Anthouard V."/>
            <person name="Babour A."/>
            <person name="Barbe V."/>
            <person name="Barnay S."/>
            <person name="Blanchin S."/>
            <person name="Beckerich J.M."/>
            <person name="Beyne E."/>
            <person name="Bleykasten C."/>
            <person name="Boisrame A."/>
            <person name="Boyer J."/>
            <person name="Cattolico L."/>
            <person name="Confanioleri F."/>
            <person name="de Daruvar A."/>
            <person name="Despons L."/>
            <person name="Fabre E."/>
            <person name="Fairhead C."/>
            <person name="Ferry-Dumazet H."/>
            <person name="Groppi A."/>
            <person name="Hantraye F."/>
            <person name="Hennequin C."/>
            <person name="Jauniaux N."/>
            <person name="Joyet P."/>
            <person name="Kachouri R."/>
            <person name="Kerrest A."/>
            <person name="Koszul R."/>
            <person name="Lemaire M."/>
            <person name="Lesur I."/>
            <person name="Ma L."/>
            <person name="Muller H."/>
            <person name="Nicaud J.M."/>
            <person name="Nikolski M."/>
            <person name="Oztas S."/>
            <person name="Ozier-Kalogeropoulos O."/>
            <person name="Pellenz S."/>
            <person name="Potier S."/>
            <person name="Richard G.F."/>
            <person name="Straub M.L."/>
            <person name="Suleau A."/>
            <person name="Swennene D."/>
            <person name="Tekaia F."/>
            <person name="Wesolowski-Louvel M."/>
            <person name="Westhof E."/>
            <person name="Wirth B."/>
            <person name="Zeniou-Meyer M."/>
            <person name="Zivanovic I."/>
            <person name="Bolotin-Fukuhara M."/>
            <person name="Thierry A."/>
            <person name="Bouchier C."/>
            <person name="Caudron B."/>
            <person name="Scarpelli C."/>
            <person name="Gaillardin C."/>
            <person name="Weissenbach J."/>
            <person name="Wincker P."/>
            <person name="Souciet J.L."/>
        </authorList>
    </citation>
    <scope>NUCLEOTIDE SEQUENCE [LARGE SCALE GENOMIC DNA]</scope>
    <source>
        <strain evidence="10">ATCC 8585 / CBS 2359 / DSM 70799 / NBRC 1267 / NRRL Y-1140 / WM37</strain>
    </source>
</reference>
<evidence type="ECO:0000256" key="5">
    <source>
        <dbReference type="ARBA" id="ARBA00023136"/>
    </source>
</evidence>
<dbReference type="Pfam" id="PF01465">
    <property type="entry name" value="GRIP"/>
    <property type="match status" value="1"/>
</dbReference>
<dbReference type="PANTHER" id="PTHR23157">
    <property type="entry name" value="GRIP AND COILED-COIL DOMAIN-CONTAINING PROTEIN 1"/>
    <property type="match status" value="1"/>
</dbReference>
<keyword evidence="4 6" id="KW-0175">Coiled coil</keyword>
<evidence type="ECO:0000256" key="1">
    <source>
        <dbReference type="ARBA" id="ARBA00004184"/>
    </source>
</evidence>
<feature type="compositionally biased region" description="Basic residues" evidence="7">
    <location>
        <begin position="216"/>
        <end position="227"/>
    </location>
</feature>
<protein>
    <submittedName>
        <fullName evidence="9">KLLA0C17204p</fullName>
    </submittedName>
</protein>
<evidence type="ECO:0000259" key="8">
    <source>
        <dbReference type="PROSITE" id="PS50913"/>
    </source>
</evidence>
<feature type="compositionally biased region" description="Polar residues" evidence="7">
    <location>
        <begin position="693"/>
        <end position="715"/>
    </location>
</feature>
<feature type="region of interest" description="Disordered" evidence="7">
    <location>
        <begin position="184"/>
        <end position="238"/>
    </location>
</feature>
<evidence type="ECO:0000313" key="9">
    <source>
        <dbReference type="EMBL" id="CAH01820.1"/>
    </source>
</evidence>
<sequence length="768" mass="87662">MFKQLTQIGKNLTDELAKGLNEELNGINPDQLDKTGPYADLPSDVQVKLRKFDKYEQKYPLLLQAYKNEKLKTEKVEQFQKVLSECTPVSDISDVDSLKSYFSTVNQKTDMLNNEVKRLTLENTQLSQELEKVDTHELEQVKGELDKSTTSVENLEKEVVSLKQEISTKDQLIDSFKNKIEELTSTPSSVDSSSATSAQETTENTASSTAQPTASGKKKNQKKKKGKANNNNNLQNNNANAGAAETAAAAPATEPNQKAKDITEAITLRVKLDTLQADYDKLNKEYELLTSTKADLAKLKETIKIKDEELESVRDMLKDVGNDLVAAQDQLKSKNDASAEVNNLKLQLESLRSNNADNLKSYELKQNELNNEIASLKKNESSLRQTVAQKEKIIDYLENQVKEYSSKESEYKNEIELQKKENSAFVKRIENLNKETAKWKNESQKNNGNLESYIKENGKLSERLEVLQEKLETLQNLKSNSNDQVETIRKQCEELSFKLKDANKKILSLEDELNENANILQERNRETTTMRKMLNELQTDKSNRVKELESRLHFAVEEKSKIENELQMELTRKSQDLKQLKQKNTQLQSVNHDQLIKIEQYSAEIEELKSTFERMKRSNNVSQEDTSELDSIVKSLKEALVKSEKKQREIMNTNVELKELNNDLNKKFDRLSKNYKNLSLQISKTKDLEPKSARSSPHPSRSGSIVQDTISSPISSTQSEINEKIAYIKNVLLGFLEHRDQRDQLLPVVTTLLQLDSNDEKRLLLSLK</sequence>
<name>Q6CSX0_KLULA</name>
<feature type="compositionally biased region" description="Low complexity" evidence="7">
    <location>
        <begin position="228"/>
        <end position="238"/>
    </location>
</feature>
<evidence type="ECO:0000256" key="4">
    <source>
        <dbReference type="ARBA" id="ARBA00023054"/>
    </source>
</evidence>
<dbReference type="EMBL" id="CR382123">
    <property type="protein sequence ID" value="CAH01820.1"/>
    <property type="molecule type" value="Genomic_DNA"/>
</dbReference>
<dbReference type="InterPro" id="IPR051952">
    <property type="entry name" value="Golgi-autophagy_related"/>
</dbReference>
<dbReference type="OMA" id="NIGQDHV"/>
<proteinExistence type="predicted"/>